<evidence type="ECO:0000313" key="2">
    <source>
        <dbReference type="EMBL" id="BAT84887.1"/>
    </source>
</evidence>
<organism evidence="2 3">
    <name type="scientific">Vigna angularis var. angularis</name>
    <dbReference type="NCBI Taxonomy" id="157739"/>
    <lineage>
        <taxon>Eukaryota</taxon>
        <taxon>Viridiplantae</taxon>
        <taxon>Streptophyta</taxon>
        <taxon>Embryophyta</taxon>
        <taxon>Tracheophyta</taxon>
        <taxon>Spermatophyta</taxon>
        <taxon>Magnoliopsida</taxon>
        <taxon>eudicotyledons</taxon>
        <taxon>Gunneridae</taxon>
        <taxon>Pentapetalae</taxon>
        <taxon>rosids</taxon>
        <taxon>fabids</taxon>
        <taxon>Fabales</taxon>
        <taxon>Fabaceae</taxon>
        <taxon>Papilionoideae</taxon>
        <taxon>50 kb inversion clade</taxon>
        <taxon>NPAAA clade</taxon>
        <taxon>indigoferoid/millettioid clade</taxon>
        <taxon>Phaseoleae</taxon>
        <taxon>Vigna</taxon>
    </lineage>
</organism>
<evidence type="ECO:0000256" key="1">
    <source>
        <dbReference type="SAM" id="MobiDB-lite"/>
    </source>
</evidence>
<name>A0A0S3RWB2_PHAAN</name>
<protein>
    <submittedName>
        <fullName evidence="2">Uncharacterized protein</fullName>
    </submittedName>
</protein>
<proteinExistence type="predicted"/>
<feature type="region of interest" description="Disordered" evidence="1">
    <location>
        <begin position="35"/>
        <end position="82"/>
    </location>
</feature>
<dbReference type="EMBL" id="AP015037">
    <property type="protein sequence ID" value="BAT84887.1"/>
    <property type="molecule type" value="Genomic_DNA"/>
</dbReference>
<reference evidence="2 3" key="1">
    <citation type="journal article" date="2015" name="Sci. Rep.">
        <title>The power of single molecule real-time sequencing technology in the de novo assembly of a eukaryotic genome.</title>
        <authorList>
            <person name="Sakai H."/>
            <person name="Naito K."/>
            <person name="Ogiso-Tanaka E."/>
            <person name="Takahashi Y."/>
            <person name="Iseki K."/>
            <person name="Muto C."/>
            <person name="Satou K."/>
            <person name="Teruya K."/>
            <person name="Shiroma A."/>
            <person name="Shimoji M."/>
            <person name="Hirano T."/>
            <person name="Itoh T."/>
            <person name="Kaga A."/>
            <person name="Tomooka N."/>
        </authorList>
    </citation>
    <scope>NUCLEOTIDE SEQUENCE [LARGE SCALE GENOMIC DNA]</scope>
    <source>
        <strain evidence="3">cv. Shumari</strain>
    </source>
</reference>
<accession>A0A0S3RWB2</accession>
<evidence type="ECO:0000313" key="3">
    <source>
        <dbReference type="Proteomes" id="UP000291084"/>
    </source>
</evidence>
<dbReference type="AlphaFoldDB" id="A0A0S3RWB2"/>
<sequence>MQGSVIQNQPRMRLRLPINNSYINVPCVNPLDVEPERVARRRPRPTASREEEAPDTAQAASQAQQNTPPQQRQQPSTTIPNSIHVLFHQQETITSVI</sequence>
<keyword evidence="3" id="KW-1185">Reference proteome</keyword>
<gene>
    <name evidence="2" type="primary">Vigan.04G235700</name>
    <name evidence="2" type="ORF">VIGAN_04235700</name>
</gene>
<dbReference type="Proteomes" id="UP000291084">
    <property type="component" value="Chromosome 4"/>
</dbReference>
<feature type="compositionally biased region" description="Low complexity" evidence="1">
    <location>
        <begin position="55"/>
        <end position="78"/>
    </location>
</feature>